<evidence type="ECO:0000256" key="1">
    <source>
        <dbReference type="SAM" id="MobiDB-lite"/>
    </source>
</evidence>
<feature type="compositionally biased region" description="Basic and acidic residues" evidence="1">
    <location>
        <begin position="464"/>
        <end position="477"/>
    </location>
</feature>
<dbReference type="EMBL" id="CAJHCP010000007">
    <property type="protein sequence ID" value="CAD6538800.1"/>
    <property type="molecule type" value="Genomic_DNA"/>
</dbReference>
<feature type="region of interest" description="Disordered" evidence="1">
    <location>
        <begin position="251"/>
        <end position="273"/>
    </location>
</feature>
<accession>A0ABN7HVH8</accession>
<evidence type="ECO:0000259" key="2">
    <source>
        <dbReference type="PROSITE" id="PS50994"/>
    </source>
</evidence>
<feature type="region of interest" description="Disordered" evidence="1">
    <location>
        <begin position="460"/>
        <end position="482"/>
    </location>
</feature>
<protein>
    <recommendedName>
        <fullName evidence="2">Integrase catalytic domain-containing protein</fullName>
    </recommendedName>
</protein>
<dbReference type="InterPro" id="IPR001584">
    <property type="entry name" value="Integrase_cat-core"/>
</dbReference>
<evidence type="ECO:0000313" key="4">
    <source>
        <dbReference type="Proteomes" id="UP000598032"/>
    </source>
</evidence>
<gene>
    <name evidence="3" type="ORF">LMG28140_03298</name>
</gene>
<dbReference type="Gene3D" id="3.30.420.10">
    <property type="entry name" value="Ribonuclease H-like superfamily/Ribonuclease H"/>
    <property type="match status" value="1"/>
</dbReference>
<name>A0ABN7HVH8_9BURK</name>
<dbReference type="InterPro" id="IPR036397">
    <property type="entry name" value="RNaseH_sf"/>
</dbReference>
<proteinExistence type="predicted"/>
<evidence type="ECO:0000313" key="3">
    <source>
        <dbReference type="EMBL" id="CAD6538800.1"/>
    </source>
</evidence>
<reference evidence="3 4" key="1">
    <citation type="submission" date="2020-10" db="EMBL/GenBank/DDBJ databases">
        <authorList>
            <person name="Peeters C."/>
        </authorList>
    </citation>
    <scope>NUCLEOTIDE SEQUENCE [LARGE SCALE GENOMIC DNA]</scope>
    <source>
        <strain evidence="3 4">LMG 28140</strain>
    </source>
</reference>
<dbReference type="RefSeq" id="WP_201643355.1">
    <property type="nucleotide sequence ID" value="NZ_CAJHCP010000007.1"/>
</dbReference>
<dbReference type="Proteomes" id="UP000598032">
    <property type="component" value="Unassembled WGS sequence"/>
</dbReference>
<dbReference type="PROSITE" id="PS50994">
    <property type="entry name" value="INTEGRASE"/>
    <property type="match status" value="1"/>
</dbReference>
<sequence>MSSSVNNVESVTLFPKNSNLILLIGKRERMLVRYLGEDASLVYLVRLGTVENGILTLNRDPDTKKYRMTRSVGDMRDLKRRELVWKVDEAGIPQGMKDFAPKNKEEEKALKSKRQVVDHIVRVHGDTPFKDKKVYALAVGDAANRHGCSEKTVRKYYEHYLFYGEHEFALADRHWDKGAPGVPRFGVKGKDGALIKSGRKTFAQVLDPLSKHSRMQFPVYLKERLTKFVQREAHVPGATITGLARKFLQGLRGHNRGPDEKKQSFPVDPRKLPSERNTIRHLTPIFKAEKAKLALLHNSERGRGYSAQIARGDLNVVDIDGTVADCFLRVGDATVAINGVLKPTVLLAVDRSSRAILGWYVTYRAEDADSYLACVFSACTDKEDELARWGVSHLDGMVYGSPSSLFVDRGPGISEKVQRALVGQMRQRLLMAAPGEGKAKGDVEQMMDYFQEEIAELTGATHGEPVKGKGPEKDAARKRNREKLRKATAGATLTLEQFMCALLTAISKYNLNADMRRLRNRMMLEGNVPPVPKYMFLFNLAMRAGDAVWELTEDMVIRKLAKRFETTAPQGFVSRDKREFTSVELQKRAIQHEAMNNGRSLPIVGYELFTSKLHALWDDNGHFVELEATEPTLEKFGIAIPDIRDYIQMRDVVDLDKQRDKTRKHPTVQQAVKRGGVSQTTQRRMAAADGLPRTVNNRSVRKTAEAHAGAAHTRALLGSARKSSEIPTGEQLPAVVETEYRPTDAQEVDIDF</sequence>
<feature type="compositionally biased region" description="Basic and acidic residues" evidence="1">
    <location>
        <begin position="256"/>
        <end position="273"/>
    </location>
</feature>
<organism evidence="3 4">
    <name type="scientific">Paraburkholderia metrosideri</name>
    <dbReference type="NCBI Taxonomy" id="580937"/>
    <lineage>
        <taxon>Bacteria</taxon>
        <taxon>Pseudomonadati</taxon>
        <taxon>Pseudomonadota</taxon>
        <taxon>Betaproteobacteria</taxon>
        <taxon>Burkholderiales</taxon>
        <taxon>Burkholderiaceae</taxon>
        <taxon>Paraburkholderia</taxon>
    </lineage>
</organism>
<keyword evidence="4" id="KW-1185">Reference proteome</keyword>
<feature type="domain" description="Integrase catalytic" evidence="2">
    <location>
        <begin position="339"/>
        <end position="538"/>
    </location>
</feature>
<comment type="caution">
    <text evidence="3">The sequence shown here is derived from an EMBL/GenBank/DDBJ whole genome shotgun (WGS) entry which is preliminary data.</text>
</comment>
<feature type="region of interest" description="Disordered" evidence="1">
    <location>
        <begin position="718"/>
        <end position="752"/>
    </location>
</feature>